<feature type="transmembrane region" description="Helical" evidence="8">
    <location>
        <begin position="102"/>
        <end position="120"/>
    </location>
</feature>
<organism evidence="9 10">
    <name type="scientific">Photobacterium sanctipauli</name>
    <dbReference type="NCBI Taxonomy" id="1342794"/>
    <lineage>
        <taxon>Bacteria</taxon>
        <taxon>Pseudomonadati</taxon>
        <taxon>Pseudomonadota</taxon>
        <taxon>Gammaproteobacteria</taxon>
        <taxon>Vibrionales</taxon>
        <taxon>Vibrionaceae</taxon>
        <taxon>Photobacterium</taxon>
    </lineage>
</organism>
<dbReference type="Proteomes" id="UP000241771">
    <property type="component" value="Unassembled WGS sequence"/>
</dbReference>
<dbReference type="GO" id="GO:0005886">
    <property type="term" value="C:plasma membrane"/>
    <property type="evidence" value="ECO:0007669"/>
    <property type="project" value="UniProtKB-SubCell"/>
</dbReference>
<evidence type="ECO:0000256" key="5">
    <source>
        <dbReference type="ARBA" id="ARBA00022692"/>
    </source>
</evidence>
<evidence type="ECO:0000256" key="3">
    <source>
        <dbReference type="ARBA" id="ARBA00022448"/>
    </source>
</evidence>
<evidence type="ECO:0000256" key="4">
    <source>
        <dbReference type="ARBA" id="ARBA00022475"/>
    </source>
</evidence>
<dbReference type="InterPro" id="IPR002781">
    <property type="entry name" value="TM_pro_TauE-like"/>
</dbReference>
<dbReference type="Pfam" id="PF01925">
    <property type="entry name" value="TauE"/>
    <property type="match status" value="1"/>
</dbReference>
<keyword evidence="4 8" id="KW-1003">Cell membrane</keyword>
<feature type="transmembrane region" description="Helical" evidence="8">
    <location>
        <begin position="157"/>
        <end position="177"/>
    </location>
</feature>
<sequence>MEFSLEMMAALFFVASLAGFIDALAGGGGMLTVPALLAAGIPPAQALATNKLQSSFGSFSATLYFVRNGLVKLKDMRLAILCTFVGSAAGALLVQYMDAGTLTKVIPALLVAIALYFLFAPETGEGGGKPKLNEVGFALTVGTGIGFYDGFFGPGTGSLFAVCFVVIAQLGIVEATAKTKVLNFTSNIAALLFFIFAGLPIWEIGLIMALGGFIGARLGAKVVVTKGRKLIRPLVVMVSMVMAVKLLVEQNPHWIDTIVSYV</sequence>
<evidence type="ECO:0000256" key="8">
    <source>
        <dbReference type="RuleBase" id="RU363041"/>
    </source>
</evidence>
<feature type="transmembrane region" description="Helical" evidence="8">
    <location>
        <begin position="189"/>
        <end position="210"/>
    </location>
</feature>
<evidence type="ECO:0000256" key="6">
    <source>
        <dbReference type="ARBA" id="ARBA00022989"/>
    </source>
</evidence>
<dbReference type="EMBL" id="PYMA01000002">
    <property type="protein sequence ID" value="PSW21167.1"/>
    <property type="molecule type" value="Genomic_DNA"/>
</dbReference>
<feature type="transmembrane region" description="Helical" evidence="8">
    <location>
        <begin position="230"/>
        <end position="248"/>
    </location>
</feature>
<keyword evidence="6 8" id="KW-1133">Transmembrane helix</keyword>
<reference evidence="9 10" key="1">
    <citation type="submission" date="2018-01" db="EMBL/GenBank/DDBJ databases">
        <title>Whole genome sequencing of Histamine producing bacteria.</title>
        <authorList>
            <person name="Butler K."/>
        </authorList>
    </citation>
    <scope>NUCLEOTIDE SEQUENCE [LARGE SCALE GENOMIC DNA]</scope>
    <source>
        <strain evidence="9 10">DSM 100436</strain>
    </source>
</reference>
<evidence type="ECO:0000256" key="2">
    <source>
        <dbReference type="ARBA" id="ARBA00009142"/>
    </source>
</evidence>
<comment type="caution">
    <text evidence="9">The sequence shown here is derived from an EMBL/GenBank/DDBJ whole genome shotgun (WGS) entry which is preliminary data.</text>
</comment>
<dbReference type="PANTHER" id="PTHR30269">
    <property type="entry name" value="TRANSMEMBRANE PROTEIN YFCA"/>
    <property type="match status" value="1"/>
</dbReference>
<comment type="subcellular location">
    <subcellularLocation>
        <location evidence="1 8">Cell membrane</location>
        <topology evidence="1 8">Multi-pass membrane protein</topology>
    </subcellularLocation>
</comment>
<comment type="similarity">
    <text evidence="2 8">Belongs to the 4-toluene sulfonate uptake permease (TSUP) (TC 2.A.102) family.</text>
</comment>
<dbReference type="InterPro" id="IPR052017">
    <property type="entry name" value="TSUP"/>
</dbReference>
<keyword evidence="3" id="KW-0813">Transport</keyword>
<evidence type="ECO:0000313" key="10">
    <source>
        <dbReference type="Proteomes" id="UP000241771"/>
    </source>
</evidence>
<dbReference type="RefSeq" id="WP_107271615.1">
    <property type="nucleotide sequence ID" value="NZ_PYMA01000002.1"/>
</dbReference>
<dbReference type="AlphaFoldDB" id="A0A2T3NY00"/>
<gene>
    <name evidence="9" type="ORF">C9I98_04230</name>
</gene>
<keyword evidence="5 8" id="KW-0812">Transmembrane</keyword>
<proteinExistence type="inferred from homology"/>
<evidence type="ECO:0000256" key="1">
    <source>
        <dbReference type="ARBA" id="ARBA00004651"/>
    </source>
</evidence>
<dbReference type="PANTHER" id="PTHR30269:SF0">
    <property type="entry name" value="MEMBRANE TRANSPORTER PROTEIN YFCA-RELATED"/>
    <property type="match status" value="1"/>
</dbReference>
<name>A0A2T3NY00_9GAMM</name>
<protein>
    <recommendedName>
        <fullName evidence="8">Probable membrane transporter protein</fullName>
    </recommendedName>
</protein>
<evidence type="ECO:0000313" key="9">
    <source>
        <dbReference type="EMBL" id="PSW21167.1"/>
    </source>
</evidence>
<feature type="transmembrane region" description="Helical" evidence="8">
    <location>
        <begin position="78"/>
        <end position="96"/>
    </location>
</feature>
<keyword evidence="7 8" id="KW-0472">Membrane</keyword>
<keyword evidence="10" id="KW-1185">Reference proteome</keyword>
<evidence type="ECO:0000256" key="7">
    <source>
        <dbReference type="ARBA" id="ARBA00023136"/>
    </source>
</evidence>
<accession>A0A2T3NY00</accession>